<reference evidence="1 2" key="1">
    <citation type="submission" date="2018-09" db="EMBL/GenBank/DDBJ databases">
        <title>YIM 75000 draft genome.</title>
        <authorList>
            <person name="Tang S."/>
            <person name="Feng Y."/>
        </authorList>
    </citation>
    <scope>NUCLEOTIDE SEQUENCE [LARGE SCALE GENOMIC DNA]</scope>
    <source>
        <strain evidence="1 2">YIM 75000</strain>
    </source>
</reference>
<comment type="caution">
    <text evidence="1">The sequence shown here is derived from an EMBL/GenBank/DDBJ whole genome shotgun (WGS) entry which is preliminary data.</text>
</comment>
<proteinExistence type="predicted"/>
<evidence type="ECO:0008006" key="3">
    <source>
        <dbReference type="Google" id="ProtNLM"/>
    </source>
</evidence>
<dbReference type="AlphaFoldDB" id="A0A3A3YWC9"/>
<evidence type="ECO:0000313" key="2">
    <source>
        <dbReference type="Proteomes" id="UP000265614"/>
    </source>
</evidence>
<keyword evidence="2" id="KW-1185">Reference proteome</keyword>
<accession>A0A3A3YWC9</accession>
<dbReference type="Proteomes" id="UP000265614">
    <property type="component" value="Unassembled WGS sequence"/>
</dbReference>
<organism evidence="1 2">
    <name type="scientific">Vallicoccus soli</name>
    <dbReference type="NCBI Taxonomy" id="2339232"/>
    <lineage>
        <taxon>Bacteria</taxon>
        <taxon>Bacillati</taxon>
        <taxon>Actinomycetota</taxon>
        <taxon>Actinomycetes</taxon>
        <taxon>Motilibacterales</taxon>
        <taxon>Vallicoccaceae</taxon>
        <taxon>Vallicoccus</taxon>
    </lineage>
</organism>
<name>A0A3A3YWC9_9ACTN</name>
<protein>
    <recommendedName>
        <fullName evidence="3">Regulator component</fullName>
    </recommendedName>
</protein>
<evidence type="ECO:0000313" key="1">
    <source>
        <dbReference type="EMBL" id="RJK95908.1"/>
    </source>
</evidence>
<gene>
    <name evidence="1" type="ORF">D5H78_09920</name>
</gene>
<sequence length="164" mass="18434">MRRRCERLLDALELPADADLEQLVQRLAEVRGRRLVLQARPMLDGPCGIWVAMPEADYVFYEEQTNALHREHIVLHELGHVAADHAPPGRIPVDVALALMPSLDPALVRRMLGRTSYSSEEEREAELFASVFRERRSVALPAGKTSQSDVVHRVGATLRGRELP</sequence>
<dbReference type="EMBL" id="QZEZ01000004">
    <property type="protein sequence ID" value="RJK95908.1"/>
    <property type="molecule type" value="Genomic_DNA"/>
</dbReference>